<dbReference type="Pfam" id="PF05656">
    <property type="entry name" value="DUF805"/>
    <property type="match status" value="1"/>
</dbReference>
<evidence type="ECO:0000256" key="1">
    <source>
        <dbReference type="SAM" id="Phobius"/>
    </source>
</evidence>
<dbReference type="PANTHER" id="PTHR34980">
    <property type="entry name" value="INNER MEMBRANE PROTEIN-RELATED-RELATED"/>
    <property type="match status" value="1"/>
</dbReference>
<reference evidence="2 3" key="1">
    <citation type="submission" date="2016-10" db="EMBL/GenBank/DDBJ databases">
        <authorList>
            <person name="Varghese N."/>
            <person name="Submissions S."/>
        </authorList>
    </citation>
    <scope>NUCLEOTIDE SEQUENCE [LARGE SCALE GENOMIC DNA]</scope>
    <source>
        <strain evidence="2 3">DSM 21822</strain>
    </source>
</reference>
<dbReference type="Proteomes" id="UP000323300">
    <property type="component" value="Unassembled WGS sequence"/>
</dbReference>
<feature type="transmembrane region" description="Helical" evidence="1">
    <location>
        <begin position="97"/>
        <end position="121"/>
    </location>
</feature>
<dbReference type="InterPro" id="IPR008523">
    <property type="entry name" value="DUF805"/>
</dbReference>
<protein>
    <submittedName>
        <fullName evidence="2">Uncharacterized membrane protein YhaH, DUF805 family</fullName>
    </submittedName>
</protein>
<dbReference type="RefSeq" id="WP_149759166.1">
    <property type="nucleotide sequence ID" value="NZ_BSPE01000028.1"/>
</dbReference>
<accession>A0A1I3WT94</accession>
<dbReference type="PANTHER" id="PTHR34980:SF3">
    <property type="entry name" value="BLR8105 PROTEIN"/>
    <property type="match status" value="1"/>
</dbReference>
<evidence type="ECO:0000313" key="2">
    <source>
        <dbReference type="EMBL" id="SFK10423.1"/>
    </source>
</evidence>
<evidence type="ECO:0000313" key="3">
    <source>
        <dbReference type="Proteomes" id="UP000323300"/>
    </source>
</evidence>
<keyword evidence="3" id="KW-1185">Reference proteome</keyword>
<sequence length="140" mass="15782">MPDRPDYLWLFFKTSGRLSRAAYLLSFMFMVVVVSFPLYQYMRVMPLDMTEMAEMAEAPLSGAAQMWSTVFLVTMLVFLWAHIATSIKRVHDVGKPGILVVLLFIPVVSIVAFLFLCIFRGDPGPNPYGVRTNAPANARD</sequence>
<dbReference type="EMBL" id="FOSL01000002">
    <property type="protein sequence ID" value="SFK10423.1"/>
    <property type="molecule type" value="Genomic_DNA"/>
</dbReference>
<gene>
    <name evidence="2" type="ORF">SAMN04488498_102463</name>
</gene>
<keyword evidence="1" id="KW-0812">Transmembrane</keyword>
<dbReference type="GO" id="GO:0005886">
    <property type="term" value="C:plasma membrane"/>
    <property type="evidence" value="ECO:0007669"/>
    <property type="project" value="TreeGrafter"/>
</dbReference>
<keyword evidence="1" id="KW-0472">Membrane</keyword>
<feature type="transmembrane region" description="Helical" evidence="1">
    <location>
        <begin position="21"/>
        <end position="42"/>
    </location>
</feature>
<proteinExistence type="predicted"/>
<name>A0A1I3WT94_9HYPH</name>
<dbReference type="AlphaFoldDB" id="A0A1I3WT94"/>
<feature type="transmembrane region" description="Helical" evidence="1">
    <location>
        <begin position="62"/>
        <end position="85"/>
    </location>
</feature>
<keyword evidence="1" id="KW-1133">Transmembrane helix</keyword>
<dbReference type="OrthoDB" id="9812349at2"/>
<organism evidence="2 3">
    <name type="scientific">Neomesorhizobium albiziae</name>
    <dbReference type="NCBI Taxonomy" id="335020"/>
    <lineage>
        <taxon>Bacteria</taxon>
        <taxon>Pseudomonadati</taxon>
        <taxon>Pseudomonadota</taxon>
        <taxon>Alphaproteobacteria</taxon>
        <taxon>Hyphomicrobiales</taxon>
        <taxon>Phyllobacteriaceae</taxon>
        <taxon>Neomesorhizobium</taxon>
    </lineage>
</organism>